<dbReference type="EMBL" id="CP001928">
    <property type="protein sequence ID" value="ADI37913.1"/>
    <property type="molecule type" value="Genomic_DNA"/>
</dbReference>
<evidence type="ECO:0000313" key="2">
    <source>
        <dbReference type="EMBL" id="ADI37913.1"/>
    </source>
</evidence>
<evidence type="ECO:0000256" key="1">
    <source>
        <dbReference type="ARBA" id="ARBA00006484"/>
    </source>
</evidence>
<accession>D6YUV2</accession>
<dbReference type="KEGG" id="wch:wcw_0542"/>
<organism evidence="2 3">
    <name type="scientific">Waddlia chondrophila (strain ATCC VR-1470 / WSU 86-1044)</name>
    <dbReference type="NCBI Taxonomy" id="716544"/>
    <lineage>
        <taxon>Bacteria</taxon>
        <taxon>Pseudomonadati</taxon>
        <taxon>Chlamydiota</taxon>
        <taxon>Chlamydiia</taxon>
        <taxon>Parachlamydiales</taxon>
        <taxon>Waddliaceae</taxon>
        <taxon>Waddlia</taxon>
    </lineage>
</organism>
<dbReference type="PANTHER" id="PTHR42760">
    <property type="entry name" value="SHORT-CHAIN DEHYDROGENASES/REDUCTASES FAMILY MEMBER"/>
    <property type="match status" value="1"/>
</dbReference>
<evidence type="ECO:0000313" key="3">
    <source>
        <dbReference type="Proteomes" id="UP000001505"/>
    </source>
</evidence>
<comment type="similarity">
    <text evidence="1">Belongs to the short-chain dehydrogenases/reductases (SDR) family.</text>
</comment>
<dbReference type="eggNOG" id="COG1028">
    <property type="taxonomic scope" value="Bacteria"/>
</dbReference>
<dbReference type="GO" id="GO:0004316">
    <property type="term" value="F:3-oxoacyl-[acyl-carrier-protein] reductase (NADPH) activity"/>
    <property type="evidence" value="ECO:0007669"/>
    <property type="project" value="UniProtKB-EC"/>
</dbReference>
<dbReference type="FunFam" id="3.40.50.720:FF:000084">
    <property type="entry name" value="Short-chain dehydrogenase reductase"/>
    <property type="match status" value="1"/>
</dbReference>
<dbReference type="Gene3D" id="3.40.50.720">
    <property type="entry name" value="NAD(P)-binding Rossmann-like Domain"/>
    <property type="match status" value="1"/>
</dbReference>
<proteinExistence type="inferred from homology"/>
<dbReference type="STRING" id="716544.wcw_0542"/>
<dbReference type="EC" id="1.1.1.100" evidence="2"/>
<dbReference type="Pfam" id="PF13561">
    <property type="entry name" value="adh_short_C2"/>
    <property type="match status" value="1"/>
</dbReference>
<dbReference type="AlphaFoldDB" id="D6YUV2"/>
<dbReference type="OrthoDB" id="9803333at2"/>
<name>D6YUV2_WADCW</name>
<dbReference type="InterPro" id="IPR036291">
    <property type="entry name" value="NAD(P)-bd_dom_sf"/>
</dbReference>
<gene>
    <name evidence="2" type="ordered locus">wcw_0542</name>
</gene>
<dbReference type="SUPFAM" id="SSF51735">
    <property type="entry name" value="NAD(P)-binding Rossmann-fold domains"/>
    <property type="match status" value="1"/>
</dbReference>
<dbReference type="HOGENOM" id="CLU_010194_1_0_0"/>
<keyword evidence="3" id="KW-1185">Reference proteome</keyword>
<dbReference type="InterPro" id="IPR002347">
    <property type="entry name" value="SDR_fam"/>
</dbReference>
<keyword evidence="2" id="KW-0560">Oxidoreductase</keyword>
<reference evidence="2 3" key="1">
    <citation type="journal article" date="2010" name="PLoS ONE">
        <title>The Waddlia genome: a window into chlamydial biology.</title>
        <authorList>
            <person name="Bertelli C."/>
            <person name="Collyn F."/>
            <person name="Croxatto A."/>
            <person name="Ruckert C."/>
            <person name="Polkinghorne A."/>
            <person name="Kebbi-Beghdadi C."/>
            <person name="Goesmann A."/>
            <person name="Vaughan L."/>
            <person name="Greub G."/>
        </authorList>
    </citation>
    <scope>NUCLEOTIDE SEQUENCE [LARGE SCALE GENOMIC DNA]</scope>
    <source>
        <strain evidence="3">ATCC VR-1470 / WSU 86-1044</strain>
    </source>
</reference>
<dbReference type="PRINTS" id="PR00080">
    <property type="entry name" value="SDRFAMILY"/>
</dbReference>
<dbReference type="CDD" id="cd05233">
    <property type="entry name" value="SDR_c"/>
    <property type="match status" value="1"/>
</dbReference>
<dbReference type="RefSeq" id="WP_013181639.1">
    <property type="nucleotide sequence ID" value="NC_014225.1"/>
</dbReference>
<sequence length="251" mass="27358">MKRFERRNVLITGAASGIGRAAAFRIASEGGSLALLDRDWNKLSETVDELSSCGVRVVGEACDVSDFTQTREVIDKLAERLGGIHSLSHNAGILRCYRTHEMLPSDWDEIISINLTGTFNVNRHALPHLLKNKVSYLVNTSSIASYYRHPWTSAYSATKGAIVSFTRSLFIEYFQEGLRANCVLPGGIDTPLARAYKVPEGANPELIQSLVPFKEPVMVSPESVAGAIAFLASDDAYHINGTEITVDGGKV</sequence>
<protein>
    <submittedName>
        <fullName evidence="2">Putative 3-oxoacyl-[acyl-carrier-protein] reductase</fullName>
        <ecNumber evidence="2">1.1.1.100</ecNumber>
    </submittedName>
</protein>
<dbReference type="Proteomes" id="UP000001505">
    <property type="component" value="Chromosome"/>
</dbReference>
<dbReference type="PRINTS" id="PR00081">
    <property type="entry name" value="GDHRDH"/>
</dbReference>